<dbReference type="InterPro" id="IPR000792">
    <property type="entry name" value="Tscrpt_reg_LuxR_C"/>
</dbReference>
<sequence length="218" mass="24448">MTEEKDDRIYLAVADDHTILVDGIVQIFNKNPKYHIVGTANNGQESIDIVRRGRVDVIIMDINMPVMDGIDATEIISEHFEETKVLIMSMHNKAGYIQNAIKAGASGYILKNTSPDELEEAIARVLEGGSYFSQDVSTLMAMSMRGITDEKKEIIKLSRQEKLMLRLLSEGFTSDEISKKMDTSVHTISSYRRNMLIKFGAKNVTQLISIAIKDGFIE</sequence>
<feature type="domain" description="HTH luxR-type" evidence="5">
    <location>
        <begin position="150"/>
        <end position="215"/>
    </location>
</feature>
<keyword evidence="3" id="KW-0238">DNA-binding</keyword>
<accession>A0A3B0UIL1</accession>
<dbReference type="SMART" id="SM00421">
    <property type="entry name" value="HTH_LUXR"/>
    <property type="match status" value="1"/>
</dbReference>
<protein>
    <recommendedName>
        <fullName evidence="8">Two-component transcriptional response regulator, LuxR family</fullName>
    </recommendedName>
</protein>
<evidence type="ECO:0000259" key="5">
    <source>
        <dbReference type="PROSITE" id="PS50043"/>
    </source>
</evidence>
<dbReference type="PROSITE" id="PS50110">
    <property type="entry name" value="RESPONSE_REGULATORY"/>
    <property type="match status" value="1"/>
</dbReference>
<keyword evidence="1" id="KW-0597">Phosphoprotein</keyword>
<dbReference type="PANTHER" id="PTHR43214">
    <property type="entry name" value="TWO-COMPONENT RESPONSE REGULATOR"/>
    <property type="match status" value="1"/>
</dbReference>
<evidence type="ECO:0000256" key="4">
    <source>
        <dbReference type="ARBA" id="ARBA00023163"/>
    </source>
</evidence>
<evidence type="ECO:0000256" key="1">
    <source>
        <dbReference type="ARBA" id="ARBA00022553"/>
    </source>
</evidence>
<dbReference type="GO" id="GO:0000160">
    <property type="term" value="P:phosphorelay signal transduction system"/>
    <property type="evidence" value="ECO:0007669"/>
    <property type="project" value="InterPro"/>
</dbReference>
<dbReference type="InterPro" id="IPR011006">
    <property type="entry name" value="CheY-like_superfamily"/>
</dbReference>
<keyword evidence="4" id="KW-0804">Transcription</keyword>
<dbReference type="Pfam" id="PF00196">
    <property type="entry name" value="GerE"/>
    <property type="match status" value="1"/>
</dbReference>
<dbReference type="SMART" id="SM00448">
    <property type="entry name" value="REC"/>
    <property type="match status" value="1"/>
</dbReference>
<dbReference type="GO" id="GO:0006355">
    <property type="term" value="P:regulation of DNA-templated transcription"/>
    <property type="evidence" value="ECO:0007669"/>
    <property type="project" value="InterPro"/>
</dbReference>
<proteinExistence type="predicted"/>
<dbReference type="Gene3D" id="3.40.50.2300">
    <property type="match status" value="1"/>
</dbReference>
<name>A0A3B0UIL1_9ZZZZ</name>
<evidence type="ECO:0000256" key="3">
    <source>
        <dbReference type="ARBA" id="ARBA00023125"/>
    </source>
</evidence>
<dbReference type="PROSITE" id="PS50043">
    <property type="entry name" value="HTH_LUXR_2"/>
    <property type="match status" value="1"/>
</dbReference>
<evidence type="ECO:0008006" key="8">
    <source>
        <dbReference type="Google" id="ProtNLM"/>
    </source>
</evidence>
<feature type="domain" description="Response regulatory" evidence="6">
    <location>
        <begin position="10"/>
        <end position="126"/>
    </location>
</feature>
<dbReference type="InterPro" id="IPR058245">
    <property type="entry name" value="NreC/VraR/RcsB-like_REC"/>
</dbReference>
<dbReference type="CDD" id="cd17535">
    <property type="entry name" value="REC_NarL-like"/>
    <property type="match status" value="1"/>
</dbReference>
<dbReference type="PANTHER" id="PTHR43214:SF41">
    <property type="entry name" value="NITRATE_NITRITE RESPONSE REGULATOR PROTEIN NARP"/>
    <property type="match status" value="1"/>
</dbReference>
<dbReference type="InterPro" id="IPR016032">
    <property type="entry name" value="Sig_transdc_resp-reg_C-effctor"/>
</dbReference>
<gene>
    <name evidence="7" type="ORF">MNBD_BACTEROID06-900</name>
</gene>
<reference evidence="7" key="1">
    <citation type="submission" date="2018-06" db="EMBL/GenBank/DDBJ databases">
        <authorList>
            <person name="Zhirakovskaya E."/>
        </authorList>
    </citation>
    <scope>NUCLEOTIDE SEQUENCE</scope>
</reference>
<dbReference type="CDD" id="cd06170">
    <property type="entry name" value="LuxR_C_like"/>
    <property type="match status" value="1"/>
</dbReference>
<evidence type="ECO:0000256" key="2">
    <source>
        <dbReference type="ARBA" id="ARBA00023015"/>
    </source>
</evidence>
<dbReference type="GO" id="GO:0003677">
    <property type="term" value="F:DNA binding"/>
    <property type="evidence" value="ECO:0007669"/>
    <property type="project" value="UniProtKB-KW"/>
</dbReference>
<dbReference type="SUPFAM" id="SSF46894">
    <property type="entry name" value="C-terminal effector domain of the bipartite response regulators"/>
    <property type="match status" value="1"/>
</dbReference>
<keyword evidence="2" id="KW-0805">Transcription regulation</keyword>
<dbReference type="PRINTS" id="PR00038">
    <property type="entry name" value="HTHLUXR"/>
</dbReference>
<organism evidence="7">
    <name type="scientific">hydrothermal vent metagenome</name>
    <dbReference type="NCBI Taxonomy" id="652676"/>
    <lineage>
        <taxon>unclassified sequences</taxon>
        <taxon>metagenomes</taxon>
        <taxon>ecological metagenomes</taxon>
    </lineage>
</organism>
<dbReference type="SUPFAM" id="SSF52172">
    <property type="entry name" value="CheY-like"/>
    <property type="match status" value="1"/>
</dbReference>
<dbReference type="EMBL" id="UOES01000485">
    <property type="protein sequence ID" value="VAW28940.1"/>
    <property type="molecule type" value="Genomic_DNA"/>
</dbReference>
<dbReference type="AlphaFoldDB" id="A0A3B0UIL1"/>
<dbReference type="InterPro" id="IPR039420">
    <property type="entry name" value="WalR-like"/>
</dbReference>
<evidence type="ECO:0000313" key="7">
    <source>
        <dbReference type="EMBL" id="VAW28940.1"/>
    </source>
</evidence>
<dbReference type="Pfam" id="PF00072">
    <property type="entry name" value="Response_reg"/>
    <property type="match status" value="1"/>
</dbReference>
<dbReference type="InterPro" id="IPR001789">
    <property type="entry name" value="Sig_transdc_resp-reg_receiver"/>
</dbReference>
<evidence type="ECO:0000259" key="6">
    <source>
        <dbReference type="PROSITE" id="PS50110"/>
    </source>
</evidence>